<evidence type="ECO:0000313" key="8">
    <source>
        <dbReference type="EMBL" id="KAF2000922.1"/>
    </source>
</evidence>
<dbReference type="EMBL" id="ML977586">
    <property type="protein sequence ID" value="KAF2000922.1"/>
    <property type="molecule type" value="Genomic_DNA"/>
</dbReference>
<dbReference type="PANTHER" id="PTHR45649:SF1">
    <property type="entry name" value="TRANSPORTER, PUTATIVE (EUROFUNG)-RELATED"/>
    <property type="match status" value="1"/>
</dbReference>
<dbReference type="InterPro" id="IPR002293">
    <property type="entry name" value="AA/rel_permease1"/>
</dbReference>
<evidence type="ECO:0000313" key="9">
    <source>
        <dbReference type="Proteomes" id="UP000799779"/>
    </source>
</evidence>
<feature type="transmembrane region" description="Helical" evidence="7">
    <location>
        <begin position="439"/>
        <end position="457"/>
    </location>
</feature>
<evidence type="ECO:0000256" key="4">
    <source>
        <dbReference type="ARBA" id="ARBA00022989"/>
    </source>
</evidence>
<evidence type="ECO:0000256" key="1">
    <source>
        <dbReference type="ARBA" id="ARBA00004141"/>
    </source>
</evidence>
<evidence type="ECO:0000256" key="5">
    <source>
        <dbReference type="ARBA" id="ARBA00023136"/>
    </source>
</evidence>
<protein>
    <recommendedName>
        <fullName evidence="10">Choline transport protein</fullName>
    </recommendedName>
</protein>
<dbReference type="GO" id="GO:0016020">
    <property type="term" value="C:membrane"/>
    <property type="evidence" value="ECO:0007669"/>
    <property type="project" value="UniProtKB-SubCell"/>
</dbReference>
<feature type="transmembrane region" description="Helical" evidence="7">
    <location>
        <begin position="298"/>
        <end position="325"/>
    </location>
</feature>
<dbReference type="Proteomes" id="UP000799779">
    <property type="component" value="Unassembled WGS sequence"/>
</dbReference>
<evidence type="ECO:0008006" key="10">
    <source>
        <dbReference type="Google" id="ProtNLM"/>
    </source>
</evidence>
<evidence type="ECO:0000256" key="7">
    <source>
        <dbReference type="SAM" id="Phobius"/>
    </source>
</evidence>
<feature type="transmembrane region" description="Helical" evidence="7">
    <location>
        <begin position="36"/>
        <end position="53"/>
    </location>
</feature>
<keyword evidence="9" id="KW-1185">Reference proteome</keyword>
<keyword evidence="5 7" id="KW-0472">Membrane</keyword>
<feature type="transmembrane region" description="Helical" evidence="7">
    <location>
        <begin position="337"/>
        <end position="355"/>
    </location>
</feature>
<feature type="region of interest" description="Disordered" evidence="6">
    <location>
        <begin position="1"/>
        <end position="23"/>
    </location>
</feature>
<accession>A0A6A5WH11</accession>
<keyword evidence="4 7" id="KW-1133">Transmembrane helix</keyword>
<dbReference type="Gene3D" id="1.20.1740.10">
    <property type="entry name" value="Amino acid/polyamine transporter I"/>
    <property type="match status" value="1"/>
</dbReference>
<evidence type="ECO:0000256" key="6">
    <source>
        <dbReference type="SAM" id="MobiDB-lite"/>
    </source>
</evidence>
<feature type="transmembrane region" description="Helical" evidence="7">
    <location>
        <begin position="361"/>
        <end position="387"/>
    </location>
</feature>
<gene>
    <name evidence="8" type="ORF">P154DRAFT_545429</name>
</gene>
<keyword evidence="3 7" id="KW-0812">Transmembrane</keyword>
<name>A0A6A5WH11_9PLEO</name>
<feature type="transmembrane region" description="Helical" evidence="7">
    <location>
        <begin position="408"/>
        <end position="427"/>
    </location>
</feature>
<dbReference type="OrthoDB" id="3257095at2759"/>
<feature type="transmembrane region" description="Helical" evidence="7">
    <location>
        <begin position="139"/>
        <end position="159"/>
    </location>
</feature>
<proteinExistence type="predicted"/>
<evidence type="ECO:0000256" key="3">
    <source>
        <dbReference type="ARBA" id="ARBA00022692"/>
    </source>
</evidence>
<feature type="transmembrane region" description="Helical" evidence="7">
    <location>
        <begin position="205"/>
        <end position="226"/>
    </location>
</feature>
<evidence type="ECO:0000256" key="2">
    <source>
        <dbReference type="ARBA" id="ARBA00022448"/>
    </source>
</evidence>
<feature type="transmembrane region" description="Helical" evidence="7">
    <location>
        <begin position="166"/>
        <end position="185"/>
    </location>
</feature>
<sequence length="458" mass="49917">MEKQHQEEISGPGSRRRGSDSVALSRVGKKPVLKRNFGSITILVFSCTVLITWERPVALVYGFLVVWIGTLSVFATLSELVSMALASSGQDHWVSMLAPRSMSKALSYVTASGAYITATLIQGVIVVTHPSYLAKWKSWHGMLMYWGVILIVVFINTVVAKWLPKFEGLLLPILGFFAVIVPLLVLAEHTDSEFVFKTWIYDGGWSSNGLSICIGMMGNFFAFLGGDAAIHMAEEIHNATTMVPRSILLSVLINGCLGFAMMLATLYCMSDLDLALGENPMYSIMSISRQALNSVSGAAAMSSVIIGMSFSATTGVMVSAGLPGWTYLQRVDRRTGIPLHAVVVTSVVAFILSLVNIGDPLAFNGVMSLTIAALFGSYLIPSALLLYHRCVNTISDYDPDRLKGVFGLANIIFACCFLTFVLFFSFWPNRTPVTLQNMNWAILVTGVVVVFSTVYYLV</sequence>
<organism evidence="8 9">
    <name type="scientific">Amniculicola lignicola CBS 123094</name>
    <dbReference type="NCBI Taxonomy" id="1392246"/>
    <lineage>
        <taxon>Eukaryota</taxon>
        <taxon>Fungi</taxon>
        <taxon>Dikarya</taxon>
        <taxon>Ascomycota</taxon>
        <taxon>Pezizomycotina</taxon>
        <taxon>Dothideomycetes</taxon>
        <taxon>Pleosporomycetidae</taxon>
        <taxon>Pleosporales</taxon>
        <taxon>Amniculicolaceae</taxon>
        <taxon>Amniculicola</taxon>
    </lineage>
</organism>
<dbReference type="PANTHER" id="PTHR45649">
    <property type="entry name" value="AMINO-ACID PERMEASE BAT1"/>
    <property type="match status" value="1"/>
</dbReference>
<feature type="transmembrane region" description="Helical" evidence="7">
    <location>
        <begin position="247"/>
        <end position="267"/>
    </location>
</feature>
<comment type="subcellular location">
    <subcellularLocation>
        <location evidence="1">Membrane</location>
        <topology evidence="1">Multi-pass membrane protein</topology>
    </subcellularLocation>
</comment>
<dbReference type="AlphaFoldDB" id="A0A6A5WH11"/>
<keyword evidence="2" id="KW-0813">Transport</keyword>
<reference evidence="8" key="1">
    <citation type="journal article" date="2020" name="Stud. Mycol.">
        <title>101 Dothideomycetes genomes: a test case for predicting lifestyles and emergence of pathogens.</title>
        <authorList>
            <person name="Haridas S."/>
            <person name="Albert R."/>
            <person name="Binder M."/>
            <person name="Bloem J."/>
            <person name="Labutti K."/>
            <person name="Salamov A."/>
            <person name="Andreopoulos B."/>
            <person name="Baker S."/>
            <person name="Barry K."/>
            <person name="Bills G."/>
            <person name="Bluhm B."/>
            <person name="Cannon C."/>
            <person name="Castanera R."/>
            <person name="Culley D."/>
            <person name="Daum C."/>
            <person name="Ezra D."/>
            <person name="Gonzalez J."/>
            <person name="Henrissat B."/>
            <person name="Kuo A."/>
            <person name="Liang C."/>
            <person name="Lipzen A."/>
            <person name="Lutzoni F."/>
            <person name="Magnuson J."/>
            <person name="Mondo S."/>
            <person name="Nolan M."/>
            <person name="Ohm R."/>
            <person name="Pangilinan J."/>
            <person name="Park H.-J."/>
            <person name="Ramirez L."/>
            <person name="Alfaro M."/>
            <person name="Sun H."/>
            <person name="Tritt A."/>
            <person name="Yoshinaga Y."/>
            <person name="Zwiers L.-H."/>
            <person name="Turgeon B."/>
            <person name="Goodwin S."/>
            <person name="Spatafora J."/>
            <person name="Crous P."/>
            <person name="Grigoriev I."/>
        </authorList>
    </citation>
    <scope>NUCLEOTIDE SEQUENCE</scope>
    <source>
        <strain evidence="8">CBS 123094</strain>
    </source>
</reference>
<dbReference type="GO" id="GO:0022857">
    <property type="term" value="F:transmembrane transporter activity"/>
    <property type="evidence" value="ECO:0007669"/>
    <property type="project" value="InterPro"/>
</dbReference>
<feature type="transmembrane region" description="Helical" evidence="7">
    <location>
        <begin position="59"/>
        <end position="85"/>
    </location>
</feature>
<dbReference type="Pfam" id="PF13520">
    <property type="entry name" value="AA_permease_2"/>
    <property type="match status" value="1"/>
</dbReference>
<feature type="transmembrane region" description="Helical" evidence="7">
    <location>
        <begin position="105"/>
        <end position="127"/>
    </location>
</feature>
<dbReference type="PIRSF" id="PIRSF006060">
    <property type="entry name" value="AA_transporter"/>
    <property type="match status" value="1"/>
</dbReference>